<dbReference type="InterPro" id="IPR042106">
    <property type="entry name" value="Nuo/plastoQ_OxRdtase_6_NuoJ"/>
</dbReference>
<dbReference type="EMBL" id="MSKJ01000024">
    <property type="protein sequence ID" value="OLO43581.1"/>
    <property type="molecule type" value="Genomic_DNA"/>
</dbReference>
<feature type="transmembrane region" description="Helical" evidence="1">
    <location>
        <begin position="54"/>
        <end position="71"/>
    </location>
</feature>
<comment type="caution">
    <text evidence="1">Lacks conserved residue(s) required for the propagation of feature annotation.</text>
</comment>
<comment type="catalytic activity">
    <reaction evidence="1">
        <text>a quinone + NADH + 5 H(+)(in) = a quinol + NAD(+) + 4 H(+)(out)</text>
        <dbReference type="Rhea" id="RHEA:57888"/>
        <dbReference type="ChEBI" id="CHEBI:15378"/>
        <dbReference type="ChEBI" id="CHEBI:24646"/>
        <dbReference type="ChEBI" id="CHEBI:57540"/>
        <dbReference type="ChEBI" id="CHEBI:57945"/>
        <dbReference type="ChEBI" id="CHEBI:132124"/>
    </reaction>
</comment>
<dbReference type="EC" id="7.1.1.-" evidence="1"/>
<feature type="non-terminal residue" evidence="2">
    <location>
        <position position="114"/>
    </location>
</feature>
<keyword evidence="1" id="KW-0812">Transmembrane</keyword>
<keyword evidence="1" id="KW-0520">NAD</keyword>
<keyword evidence="1" id="KW-1133">Transmembrane helix</keyword>
<dbReference type="Proteomes" id="UP000186857">
    <property type="component" value="Unassembled WGS sequence"/>
</dbReference>
<evidence type="ECO:0000313" key="2">
    <source>
        <dbReference type="EMBL" id="OLO43581.1"/>
    </source>
</evidence>
<evidence type="ECO:0000256" key="1">
    <source>
        <dbReference type="RuleBase" id="RU004429"/>
    </source>
</evidence>
<evidence type="ECO:0000313" key="3">
    <source>
        <dbReference type="Proteomes" id="UP000186857"/>
    </source>
</evidence>
<sequence length="114" mass="11363">MSTLLMTGASAAVPTAVTQDGHLGLGEAIVFGVVALVTVACGIGVLTAKRAVNAAINMIGIMISLAVLYIVNESPFMGITQVVVYTGAVMTLVLFVIMLVGVGGDEPVGAAGTV</sequence>
<dbReference type="InterPro" id="IPR001457">
    <property type="entry name" value="NADH_UbQ/plastoQ_OxRdtase_su6"/>
</dbReference>
<gene>
    <name evidence="2" type="ORF">BKH29_10005</name>
</gene>
<keyword evidence="1" id="KW-0874">Quinone</keyword>
<dbReference type="Pfam" id="PF00499">
    <property type="entry name" value="Oxidored_q3"/>
    <property type="match status" value="1"/>
</dbReference>
<reference evidence="2 3" key="1">
    <citation type="submission" date="2016-12" db="EMBL/GenBank/DDBJ databases">
        <title>Genomic Comparison of strains in the 'Actinomyces naeslundii' Group.</title>
        <authorList>
            <person name="Mughal S.R."/>
            <person name="Do T."/>
            <person name="Gilbert S.C."/>
            <person name="Witherden E.A."/>
            <person name="Didelot X."/>
            <person name="Beighton D."/>
        </authorList>
    </citation>
    <scope>NUCLEOTIDE SEQUENCE [LARGE SCALE GENOMIC DNA]</scope>
    <source>
        <strain evidence="2 3">CCUG 33920</strain>
    </source>
</reference>
<comment type="caution">
    <text evidence="2">The sequence shown here is derived from an EMBL/GenBank/DDBJ whole genome shotgun (WGS) entry which is preliminary data.</text>
</comment>
<dbReference type="PANTHER" id="PTHR33269">
    <property type="entry name" value="NADH-UBIQUINONE OXIDOREDUCTASE CHAIN 6"/>
    <property type="match status" value="1"/>
</dbReference>
<comment type="subcellular location">
    <subcellularLocation>
        <location evidence="1">Cell membrane</location>
        <topology evidence="1">Multi-pass membrane protein</topology>
    </subcellularLocation>
</comment>
<keyword evidence="1" id="KW-0472">Membrane</keyword>
<dbReference type="GO" id="GO:0005886">
    <property type="term" value="C:plasma membrane"/>
    <property type="evidence" value="ECO:0007669"/>
    <property type="project" value="UniProtKB-SubCell"/>
</dbReference>
<dbReference type="AlphaFoldDB" id="A0A1Q8V622"/>
<dbReference type="GO" id="GO:0048038">
    <property type="term" value="F:quinone binding"/>
    <property type="evidence" value="ECO:0007669"/>
    <property type="project" value="UniProtKB-UniRule"/>
</dbReference>
<comment type="similarity">
    <text evidence="1">Belongs to the complex I subunit 6 family.</text>
</comment>
<keyword evidence="1" id="KW-1003">Cell membrane</keyword>
<name>A0A1Q8V622_9ACTO</name>
<protein>
    <recommendedName>
        <fullName evidence="1">NADH-quinone oxidoreductase subunit J</fullName>
        <ecNumber evidence="1">7.1.1.-</ecNumber>
    </recommendedName>
</protein>
<organism evidence="2 3">
    <name type="scientific">Actinomyces oris</name>
    <dbReference type="NCBI Taxonomy" id="544580"/>
    <lineage>
        <taxon>Bacteria</taxon>
        <taxon>Bacillati</taxon>
        <taxon>Actinomycetota</taxon>
        <taxon>Actinomycetes</taxon>
        <taxon>Actinomycetales</taxon>
        <taxon>Actinomycetaceae</taxon>
        <taxon>Actinomyces</taxon>
    </lineage>
</organism>
<accession>A0A1Q8V622</accession>
<dbReference type="Gene3D" id="1.20.120.1200">
    <property type="entry name" value="NADH-ubiquinone/plastoquinone oxidoreductase chain 6, subunit NuoJ"/>
    <property type="match status" value="1"/>
</dbReference>
<dbReference type="RefSeq" id="WP_178387644.1">
    <property type="nucleotide sequence ID" value="NZ_MSKJ01000024.1"/>
</dbReference>
<proteinExistence type="inferred from homology"/>
<feature type="transmembrane region" description="Helical" evidence="1">
    <location>
        <begin position="83"/>
        <end position="102"/>
    </location>
</feature>
<dbReference type="PANTHER" id="PTHR33269:SF19">
    <property type="entry name" value="NADH-QUINONE OXIDOREDUCTASE SUBUNIT J"/>
    <property type="match status" value="1"/>
</dbReference>
<comment type="function">
    <text evidence="1">NDH-1 shuttles electrons from NADH, via FMN and iron-sulfur (Fe-S) centers, to quinones in the respiratory chain. Couples the redox reaction to proton translocation (for every two electrons transferred, four hydrogen ions are translocated across the cytoplasmic membrane), and thus conserves the redox energy in a proton gradient.</text>
</comment>
<dbReference type="GO" id="GO:0008137">
    <property type="term" value="F:NADH dehydrogenase (ubiquinone) activity"/>
    <property type="evidence" value="ECO:0007669"/>
    <property type="project" value="UniProtKB-UniRule"/>
</dbReference>
<feature type="transmembrane region" description="Helical" evidence="1">
    <location>
        <begin position="28"/>
        <end position="47"/>
    </location>
</feature>